<protein>
    <submittedName>
        <fullName evidence="13">Sodium:solute symporter</fullName>
    </submittedName>
</protein>
<keyword evidence="5 12" id="KW-0812">Transmembrane</keyword>
<feature type="transmembrane region" description="Helical" evidence="12">
    <location>
        <begin position="459"/>
        <end position="479"/>
    </location>
</feature>
<dbReference type="EMBL" id="JBHSGU010000005">
    <property type="protein sequence ID" value="MFC4700762.1"/>
    <property type="molecule type" value="Genomic_DNA"/>
</dbReference>
<dbReference type="NCBIfam" id="TIGR00813">
    <property type="entry name" value="sss"/>
    <property type="match status" value="1"/>
</dbReference>
<accession>A0ABV9LW55</accession>
<feature type="transmembrane region" description="Helical" evidence="12">
    <location>
        <begin position="245"/>
        <end position="264"/>
    </location>
</feature>
<keyword evidence="7" id="KW-0915">Sodium</keyword>
<evidence type="ECO:0000256" key="9">
    <source>
        <dbReference type="ARBA" id="ARBA00023136"/>
    </source>
</evidence>
<comment type="similarity">
    <text evidence="2 11">Belongs to the sodium:solute symporter (SSF) (TC 2.A.21) family.</text>
</comment>
<name>A0ABV9LW55_9ALTE</name>
<dbReference type="InterPro" id="IPR051163">
    <property type="entry name" value="Sodium:Solute_Symporter_SSF"/>
</dbReference>
<feature type="transmembrane region" description="Helical" evidence="12">
    <location>
        <begin position="188"/>
        <end position="206"/>
    </location>
</feature>
<evidence type="ECO:0000313" key="14">
    <source>
        <dbReference type="Proteomes" id="UP001595897"/>
    </source>
</evidence>
<comment type="subcellular location">
    <subcellularLocation>
        <location evidence="1">Cell membrane</location>
        <topology evidence="1">Multi-pass membrane protein</topology>
    </subcellularLocation>
</comment>
<dbReference type="PANTHER" id="PTHR42985">
    <property type="entry name" value="SODIUM-COUPLED MONOCARBOXYLATE TRANSPORTER"/>
    <property type="match status" value="1"/>
</dbReference>
<gene>
    <name evidence="13" type="ORF">ACFO4O_11375</name>
</gene>
<evidence type="ECO:0000256" key="10">
    <source>
        <dbReference type="ARBA" id="ARBA00023201"/>
    </source>
</evidence>
<feature type="transmembrane region" description="Helical" evidence="12">
    <location>
        <begin position="124"/>
        <end position="150"/>
    </location>
</feature>
<evidence type="ECO:0000256" key="8">
    <source>
        <dbReference type="ARBA" id="ARBA00023065"/>
    </source>
</evidence>
<evidence type="ECO:0000256" key="2">
    <source>
        <dbReference type="ARBA" id="ARBA00006434"/>
    </source>
</evidence>
<organism evidence="13 14">
    <name type="scientific">Glaciecola siphonariae</name>
    <dbReference type="NCBI Taxonomy" id="521012"/>
    <lineage>
        <taxon>Bacteria</taxon>
        <taxon>Pseudomonadati</taxon>
        <taxon>Pseudomonadota</taxon>
        <taxon>Gammaproteobacteria</taxon>
        <taxon>Alteromonadales</taxon>
        <taxon>Alteromonadaceae</taxon>
        <taxon>Glaciecola</taxon>
    </lineage>
</organism>
<keyword evidence="14" id="KW-1185">Reference proteome</keyword>
<keyword evidence="4" id="KW-1003">Cell membrane</keyword>
<dbReference type="CDD" id="cd11493">
    <property type="entry name" value="SLC5sbd_NIS-like_u1"/>
    <property type="match status" value="1"/>
</dbReference>
<evidence type="ECO:0000313" key="13">
    <source>
        <dbReference type="EMBL" id="MFC4700762.1"/>
    </source>
</evidence>
<dbReference type="PANTHER" id="PTHR42985:SF47">
    <property type="entry name" value="INTEGRAL MEMBRANE TRANSPORT PROTEIN"/>
    <property type="match status" value="1"/>
</dbReference>
<keyword evidence="8" id="KW-0406">Ion transport</keyword>
<keyword evidence="9 12" id="KW-0472">Membrane</keyword>
<evidence type="ECO:0000256" key="6">
    <source>
        <dbReference type="ARBA" id="ARBA00022989"/>
    </source>
</evidence>
<feature type="transmembrane region" description="Helical" evidence="12">
    <location>
        <begin position="75"/>
        <end position="96"/>
    </location>
</feature>
<dbReference type="RefSeq" id="WP_382408593.1">
    <property type="nucleotide sequence ID" value="NZ_JBHSGU010000005.1"/>
</dbReference>
<dbReference type="Gene3D" id="1.20.1730.10">
    <property type="entry name" value="Sodium/glucose cotransporter"/>
    <property type="match status" value="1"/>
</dbReference>
<comment type="caution">
    <text evidence="13">The sequence shown here is derived from an EMBL/GenBank/DDBJ whole genome shotgun (WGS) entry which is preliminary data.</text>
</comment>
<feature type="transmembrane region" description="Helical" evidence="12">
    <location>
        <begin position="401"/>
        <end position="421"/>
    </location>
</feature>
<evidence type="ECO:0000256" key="12">
    <source>
        <dbReference type="SAM" id="Phobius"/>
    </source>
</evidence>
<evidence type="ECO:0000256" key="3">
    <source>
        <dbReference type="ARBA" id="ARBA00022448"/>
    </source>
</evidence>
<feature type="transmembrane region" description="Helical" evidence="12">
    <location>
        <begin position="427"/>
        <end position="452"/>
    </location>
</feature>
<evidence type="ECO:0000256" key="7">
    <source>
        <dbReference type="ARBA" id="ARBA00023053"/>
    </source>
</evidence>
<evidence type="ECO:0000256" key="1">
    <source>
        <dbReference type="ARBA" id="ARBA00004651"/>
    </source>
</evidence>
<dbReference type="InterPro" id="IPR001734">
    <property type="entry name" value="Na/solute_symporter"/>
</dbReference>
<feature type="transmembrane region" description="Helical" evidence="12">
    <location>
        <begin position="37"/>
        <end position="55"/>
    </location>
</feature>
<dbReference type="Pfam" id="PF00474">
    <property type="entry name" value="SSF"/>
    <property type="match status" value="1"/>
</dbReference>
<keyword evidence="6 12" id="KW-1133">Transmembrane helix</keyword>
<reference evidence="14" key="1">
    <citation type="journal article" date="2019" name="Int. J. Syst. Evol. Microbiol.">
        <title>The Global Catalogue of Microorganisms (GCM) 10K type strain sequencing project: providing services to taxonomists for standard genome sequencing and annotation.</title>
        <authorList>
            <consortium name="The Broad Institute Genomics Platform"/>
            <consortium name="The Broad Institute Genome Sequencing Center for Infectious Disease"/>
            <person name="Wu L."/>
            <person name="Ma J."/>
        </authorList>
    </citation>
    <scope>NUCLEOTIDE SEQUENCE [LARGE SCALE GENOMIC DNA]</scope>
    <source>
        <strain evidence="14">KACC 12507</strain>
    </source>
</reference>
<dbReference type="PROSITE" id="PS50283">
    <property type="entry name" value="NA_SOLUT_SYMP_3"/>
    <property type="match status" value="1"/>
</dbReference>
<feature type="transmembrane region" description="Helical" evidence="12">
    <location>
        <begin position="6"/>
        <end position="25"/>
    </location>
</feature>
<feature type="transmembrane region" description="Helical" evidence="12">
    <location>
        <begin position="285"/>
        <end position="310"/>
    </location>
</feature>
<dbReference type="InterPro" id="IPR038377">
    <property type="entry name" value="Na/Glc_symporter_sf"/>
</dbReference>
<keyword evidence="10" id="KW-0739">Sodium transport</keyword>
<evidence type="ECO:0000256" key="11">
    <source>
        <dbReference type="RuleBase" id="RU362091"/>
    </source>
</evidence>
<sequence length="532" mass="57757">MIDQFSLLDWSLFAGYGLILLVSGYMFNRKAQNTQDYFLGGNTMPIWVVGISVLATSQSAATFLGGPDQGYRGDLSYLATNIAGFLAALFVAMFLLPRFYALKVYTVYELLEQRFGKNAKYQAGLIYLSGRLFASGARLYMAAIAVAMILFGDIQASSVVFSILIIAVIGFAYTMYGGIRSVIYSDVIQCLVYISAALLVLFYLYASIPVDFSSIVSALQTPAPGEASKLTFIDFSLDFSSAGVFGFWSIITGFVLLNIAAFGLDQDVTQRMLTCKDSKSATKALVSSIVMGIPVVLIFVCIGLLLFIYYQRPDIMAQGSGNTVVPEFEGQTVTIFMYYVLNDLPNGIKAIITIGIVAAALSTLNSGLNSMSSVAIQDIYRGLIHKNKDLSEQKLVTAGRICMGIVALALSGMAALCYYWQQYTDTPLLAFALSVMVFSYSGLLGIYFTALFTQRGSPVSISMALLVGFLTPVLMQPYIQTLYLPEHMQFDLGFTWQLMIGTGISLLVCLSGRSTVQTAASNTAAQTEQGTQ</sequence>
<feature type="transmembrane region" description="Helical" evidence="12">
    <location>
        <begin position="494"/>
        <end position="512"/>
    </location>
</feature>
<evidence type="ECO:0000256" key="4">
    <source>
        <dbReference type="ARBA" id="ARBA00022475"/>
    </source>
</evidence>
<feature type="transmembrane region" description="Helical" evidence="12">
    <location>
        <begin position="347"/>
        <end position="364"/>
    </location>
</feature>
<feature type="transmembrane region" description="Helical" evidence="12">
    <location>
        <begin position="156"/>
        <end position="176"/>
    </location>
</feature>
<keyword evidence="3" id="KW-0813">Transport</keyword>
<dbReference type="Proteomes" id="UP001595897">
    <property type="component" value="Unassembled WGS sequence"/>
</dbReference>
<evidence type="ECO:0000256" key="5">
    <source>
        <dbReference type="ARBA" id="ARBA00022692"/>
    </source>
</evidence>
<proteinExistence type="inferred from homology"/>